<reference evidence="1 2" key="2">
    <citation type="submission" date="2018-11" db="EMBL/GenBank/DDBJ databases">
        <authorList>
            <consortium name="Pathogen Informatics"/>
        </authorList>
    </citation>
    <scope>NUCLEOTIDE SEQUENCE [LARGE SCALE GENOMIC DNA]</scope>
</reference>
<evidence type="ECO:0000313" key="2">
    <source>
        <dbReference type="Proteomes" id="UP000267096"/>
    </source>
</evidence>
<dbReference type="Proteomes" id="UP000267096">
    <property type="component" value="Unassembled WGS sequence"/>
</dbReference>
<reference evidence="3" key="1">
    <citation type="submission" date="2017-02" db="UniProtKB">
        <authorList>
            <consortium name="WormBaseParasite"/>
        </authorList>
    </citation>
    <scope>IDENTIFICATION</scope>
</reference>
<dbReference type="AlphaFoldDB" id="A0A0M3JYW7"/>
<keyword evidence="2" id="KW-1185">Reference proteome</keyword>
<proteinExistence type="predicted"/>
<name>A0A0M3JYW7_ANISI</name>
<protein>
    <submittedName>
        <fullName evidence="1 3">Uncharacterized protein</fullName>
    </submittedName>
</protein>
<organism evidence="3">
    <name type="scientific">Anisakis simplex</name>
    <name type="common">Herring worm</name>
    <dbReference type="NCBI Taxonomy" id="6269"/>
    <lineage>
        <taxon>Eukaryota</taxon>
        <taxon>Metazoa</taxon>
        <taxon>Ecdysozoa</taxon>
        <taxon>Nematoda</taxon>
        <taxon>Chromadorea</taxon>
        <taxon>Rhabditida</taxon>
        <taxon>Spirurina</taxon>
        <taxon>Ascaridomorpha</taxon>
        <taxon>Ascaridoidea</taxon>
        <taxon>Anisakidae</taxon>
        <taxon>Anisakis</taxon>
        <taxon>Anisakis simplex complex</taxon>
    </lineage>
</organism>
<dbReference type="OrthoDB" id="10548081at2759"/>
<gene>
    <name evidence="1" type="ORF">ASIM_LOCUS13088</name>
</gene>
<dbReference type="EMBL" id="UYRR01031310">
    <property type="protein sequence ID" value="VDK48898.1"/>
    <property type="molecule type" value="Genomic_DNA"/>
</dbReference>
<evidence type="ECO:0000313" key="1">
    <source>
        <dbReference type="EMBL" id="VDK48898.1"/>
    </source>
</evidence>
<evidence type="ECO:0000313" key="3">
    <source>
        <dbReference type="WBParaSite" id="ASIM_0001366001-mRNA-1"/>
    </source>
</evidence>
<sequence length="132" mass="14915">MDVRFELSRLRLAHPPYAQAKSMCNARLWTCFIYDRQPHSPVSYHRYGPLMSNYSPIPTNQAELDDLSADHELAALTPSEPASSWHHSKYECLAPRQFANITINAWLQTVDTEGCVSSVSEPSQTNVTTHLP</sequence>
<dbReference type="WBParaSite" id="ASIM_0001366001-mRNA-1">
    <property type="protein sequence ID" value="ASIM_0001366001-mRNA-1"/>
    <property type="gene ID" value="ASIM_0001366001"/>
</dbReference>
<accession>A0A0M3JYW7</accession>